<evidence type="ECO:0000313" key="1">
    <source>
        <dbReference type="EMBL" id="KAI4377545.1"/>
    </source>
</evidence>
<proteinExistence type="predicted"/>
<reference evidence="2" key="1">
    <citation type="journal article" date="2023" name="Front. Plant Sci.">
        <title>Chromosomal-level genome assembly of Melastoma candidum provides insights into trichome evolution.</title>
        <authorList>
            <person name="Zhong Y."/>
            <person name="Wu W."/>
            <person name="Sun C."/>
            <person name="Zou P."/>
            <person name="Liu Y."/>
            <person name="Dai S."/>
            <person name="Zhou R."/>
        </authorList>
    </citation>
    <scope>NUCLEOTIDE SEQUENCE [LARGE SCALE GENOMIC DNA]</scope>
</reference>
<sequence length="410" mass="45081">MNIATAPPLSTMSSRHGIIFLAALLICIHGARSANSFGNFDVKRMGAVADGRTDDSAVFLRAWRHACERTGFNRIYVPPGTYKIFPVKFEGPCKGTVELRLKGVLKASPSPVTLNFDHWITFRYINGLTIRGGGTFDGQGPSAWPYNDCAKNPGCRRPPVSIRFDFVTNALIRSIRSLNSKNFHFNVFGCRNMKFLNVKIDAPDESPNTDGIHIGSSSEIVIHDSLIATGDDCISLGPGSRNIDIRGVHCGPGHGISIGSLGKYRDEEDVAGVRVRNCTLSRTQNGLRIKTWESPLWSKAYDLTFENIVMHDVNNPIIIDQSYCPSGGCKPKIASQVQIENIFFNFIRGTSLTENAVSLICSPLRPCKNVRMKDIDLKYNGPGPRGRTARALCYNVRGSAWGFQNPPACI</sequence>
<keyword evidence="2" id="KW-1185">Reference proteome</keyword>
<dbReference type="Proteomes" id="UP001057402">
    <property type="component" value="Chromosome 4"/>
</dbReference>
<name>A0ACB9RF77_9MYRT</name>
<dbReference type="EMBL" id="CM042883">
    <property type="protein sequence ID" value="KAI4377545.1"/>
    <property type="molecule type" value="Genomic_DNA"/>
</dbReference>
<accession>A0ACB9RF77</accession>
<protein>
    <submittedName>
        <fullName evidence="1">Uncharacterized protein</fullName>
    </submittedName>
</protein>
<gene>
    <name evidence="1" type="ORF">MLD38_015151</name>
</gene>
<evidence type="ECO:0000313" key="2">
    <source>
        <dbReference type="Proteomes" id="UP001057402"/>
    </source>
</evidence>
<comment type="caution">
    <text evidence="1">The sequence shown here is derived from an EMBL/GenBank/DDBJ whole genome shotgun (WGS) entry which is preliminary data.</text>
</comment>
<organism evidence="1 2">
    <name type="scientific">Melastoma candidum</name>
    <dbReference type="NCBI Taxonomy" id="119954"/>
    <lineage>
        <taxon>Eukaryota</taxon>
        <taxon>Viridiplantae</taxon>
        <taxon>Streptophyta</taxon>
        <taxon>Embryophyta</taxon>
        <taxon>Tracheophyta</taxon>
        <taxon>Spermatophyta</taxon>
        <taxon>Magnoliopsida</taxon>
        <taxon>eudicotyledons</taxon>
        <taxon>Gunneridae</taxon>
        <taxon>Pentapetalae</taxon>
        <taxon>rosids</taxon>
        <taxon>malvids</taxon>
        <taxon>Myrtales</taxon>
        <taxon>Melastomataceae</taxon>
        <taxon>Melastomatoideae</taxon>
        <taxon>Melastomateae</taxon>
        <taxon>Melastoma</taxon>
    </lineage>
</organism>